<gene>
    <name evidence="4" type="ORF">NTE_01681</name>
</gene>
<dbReference type="PANTHER" id="PTHR21227">
    <property type="entry name" value="TRNA-SPLICING ENDONUCLEASE SUBUNIT SEN2"/>
    <property type="match status" value="1"/>
</dbReference>
<dbReference type="CDD" id="cd22363">
    <property type="entry name" value="tRNA-intron_lyase_C"/>
    <property type="match status" value="1"/>
</dbReference>
<dbReference type="InterPro" id="IPR006677">
    <property type="entry name" value="tRNA_intron_Endonuc_cat-like"/>
</dbReference>
<keyword evidence="5" id="KW-1185">Reference proteome</keyword>
<dbReference type="STRING" id="1459636.NTE_01681"/>
<dbReference type="AlphaFoldDB" id="A0A075MSH3"/>
<dbReference type="Proteomes" id="UP000028194">
    <property type="component" value="Chromosome"/>
</dbReference>
<name>A0A075MSH3_9ARCH</name>
<keyword evidence="4" id="KW-0255">Endonuclease</keyword>
<dbReference type="InterPro" id="IPR006678">
    <property type="entry name" value="tRNA_intron_Endonuc_N"/>
</dbReference>
<evidence type="ECO:0000313" key="4">
    <source>
        <dbReference type="EMBL" id="AIF83742.1"/>
    </source>
</evidence>
<protein>
    <submittedName>
        <fullName evidence="4">tRNA-intron endonuclease</fullName>
        <ecNumber evidence="4">4.6.1.16</ecNumber>
    </submittedName>
</protein>
<evidence type="ECO:0000259" key="3">
    <source>
        <dbReference type="Pfam" id="PF02778"/>
    </source>
</evidence>
<dbReference type="OrthoDB" id="46045at2157"/>
<dbReference type="Pfam" id="PF01974">
    <property type="entry name" value="tRNA_int_endo"/>
    <property type="match status" value="1"/>
</dbReference>
<dbReference type="EMBL" id="CP007174">
    <property type="protein sequence ID" value="AIF83742.1"/>
    <property type="molecule type" value="Genomic_DNA"/>
</dbReference>
<dbReference type="SUPFAM" id="SSF55267">
    <property type="entry name" value="tRNA-intron endonuclease N-terminal domain-like"/>
    <property type="match status" value="1"/>
</dbReference>
<dbReference type="GO" id="GO:0006388">
    <property type="term" value="P:tRNA splicing, via endonucleolytic cleavage and ligation"/>
    <property type="evidence" value="ECO:0007669"/>
    <property type="project" value="InterPro"/>
</dbReference>
<dbReference type="GeneID" id="41597454"/>
<evidence type="ECO:0000256" key="1">
    <source>
        <dbReference type="SAM" id="MobiDB-lite"/>
    </source>
</evidence>
<dbReference type="GO" id="GO:0005737">
    <property type="term" value="C:cytoplasm"/>
    <property type="evidence" value="ECO:0007669"/>
    <property type="project" value="TreeGrafter"/>
</dbReference>
<reference evidence="4 5" key="1">
    <citation type="journal article" date="2014" name="PLoS ONE">
        <title>Genome Sequence of Candidatus Nitrososphaera evergladensis from Group I.1b Enriched from Everglades Soil Reveals Novel Genomic Features of the Ammonia-Oxidizing Archaea.</title>
        <authorList>
            <person name="Zhalnina K.V."/>
            <person name="Dias R."/>
            <person name="Leonard M.T."/>
            <person name="Dorr de Quadros P."/>
            <person name="Camargo F.A."/>
            <person name="Drew J.C."/>
            <person name="Farmerie W.G."/>
            <person name="Daroub S.H."/>
            <person name="Triplett E.W."/>
        </authorList>
    </citation>
    <scope>NUCLEOTIDE SEQUENCE [LARGE SCALE GENOMIC DNA]</scope>
    <source>
        <strain evidence="4 5">SR1</strain>
    </source>
</reference>
<dbReference type="PANTHER" id="PTHR21227:SF0">
    <property type="entry name" value="TRNA-SPLICING ENDONUCLEASE SUBUNIT SEN2"/>
    <property type="match status" value="1"/>
</dbReference>
<dbReference type="InterPro" id="IPR036740">
    <property type="entry name" value="tRNA_intron_Endonuc_N_sf"/>
</dbReference>
<keyword evidence="4" id="KW-0378">Hydrolase</keyword>
<dbReference type="InterPro" id="IPR036167">
    <property type="entry name" value="tRNA_intron_Endo_cat-like_sf"/>
</dbReference>
<dbReference type="Pfam" id="PF02778">
    <property type="entry name" value="tRNA_int_endo_N"/>
    <property type="match status" value="1"/>
</dbReference>
<dbReference type="InterPro" id="IPR006676">
    <property type="entry name" value="tRNA_splic"/>
</dbReference>
<feature type="region of interest" description="Disordered" evidence="1">
    <location>
        <begin position="1"/>
        <end position="22"/>
    </location>
</feature>
<dbReference type="GO" id="GO:0000213">
    <property type="term" value="F:tRNA-intron lyase activity"/>
    <property type="evidence" value="ECO:0007669"/>
    <property type="project" value="UniProtKB-EC"/>
</dbReference>
<dbReference type="NCBIfam" id="TIGR00324">
    <property type="entry name" value="endA"/>
    <property type="match status" value="1"/>
</dbReference>
<dbReference type="eggNOG" id="arCOG01701">
    <property type="taxonomic scope" value="Archaea"/>
</dbReference>
<evidence type="ECO:0000313" key="5">
    <source>
        <dbReference type="Proteomes" id="UP000028194"/>
    </source>
</evidence>
<dbReference type="Gene3D" id="3.40.1350.150">
    <property type="match status" value="1"/>
</dbReference>
<dbReference type="RefSeq" id="WP_148700458.1">
    <property type="nucleotide sequence ID" value="NZ_CP007174.1"/>
</dbReference>
<keyword evidence="4" id="KW-0540">Nuclease</keyword>
<keyword evidence="4" id="KW-0456">Lyase</keyword>
<proteinExistence type="predicted"/>
<dbReference type="HOGENOM" id="CLU_114393_0_0_2"/>
<feature type="domain" description="tRNA intron endonuclease N-terminal" evidence="3">
    <location>
        <begin position="36"/>
        <end position="92"/>
    </location>
</feature>
<dbReference type="SUPFAM" id="SSF53032">
    <property type="entry name" value="tRNA-intron endonuclease catalytic domain-like"/>
    <property type="match status" value="1"/>
</dbReference>
<accession>A0A075MSH3</accession>
<dbReference type="KEGG" id="nev:NTE_01681"/>
<feature type="compositionally biased region" description="Low complexity" evidence="1">
    <location>
        <begin position="1"/>
        <end position="17"/>
    </location>
</feature>
<feature type="domain" description="tRNA intron endonuclease catalytic" evidence="2">
    <location>
        <begin position="103"/>
        <end position="187"/>
    </location>
</feature>
<sequence length="206" mass="23605">MSSPQQQQPFAEKQQQQAGEEVQPAAVVEARLAGAGKVLIEETRSQDELRTRGFGEREGQEYVLKPYEALYLLQAKRLTFAGKKDVTFDSLFEHLLKHDKNIMTKFLVYRDLRSRGYVAKEGFGFGDDFRVYERGEYEKKPAKYVVFGINEGANVTAKGFASAIEQIEKMGKEAVVAVIERRGEVIYYKASKMRFMQNKHDTFLVR</sequence>
<dbReference type="EC" id="4.6.1.16" evidence="4"/>
<organism evidence="4 5">
    <name type="scientific">Candidatus Nitrososphaera evergladensis SR1</name>
    <dbReference type="NCBI Taxonomy" id="1459636"/>
    <lineage>
        <taxon>Archaea</taxon>
        <taxon>Nitrososphaerota</taxon>
        <taxon>Nitrososphaeria</taxon>
        <taxon>Nitrososphaerales</taxon>
        <taxon>Nitrososphaeraceae</taxon>
        <taxon>Nitrososphaera</taxon>
    </lineage>
</organism>
<evidence type="ECO:0000259" key="2">
    <source>
        <dbReference type="Pfam" id="PF01974"/>
    </source>
</evidence>